<feature type="compositionally biased region" description="Low complexity" evidence="1">
    <location>
        <begin position="45"/>
        <end position="64"/>
    </location>
</feature>
<dbReference type="RefSeq" id="WP_394312629.1">
    <property type="nucleotide sequence ID" value="NZ_JASKMA010000013.1"/>
</dbReference>
<feature type="signal peptide" evidence="2">
    <location>
        <begin position="1"/>
        <end position="29"/>
    </location>
</feature>
<comment type="caution">
    <text evidence="3">The sequence shown here is derived from an EMBL/GenBank/DDBJ whole genome shotgun (WGS) entry which is preliminary data.</text>
</comment>
<protein>
    <recommendedName>
        <fullName evidence="5">Lipoprotein</fullName>
    </recommendedName>
</protein>
<reference evidence="3 4" key="1">
    <citation type="submission" date="2023-05" db="EMBL/GenBank/DDBJ databases">
        <title>Streptomyces fuscus sp. nov., a brown-black pigment producing actinomyces isolated from dry sand of Sea duck farm.</title>
        <authorList>
            <person name="Xie J."/>
            <person name="Shen N."/>
        </authorList>
    </citation>
    <scope>NUCLEOTIDE SEQUENCE [LARGE SCALE GENOMIC DNA]</scope>
    <source>
        <strain evidence="3 4">CGMCC 4.1745</strain>
    </source>
</reference>
<evidence type="ECO:0000313" key="4">
    <source>
        <dbReference type="Proteomes" id="UP001249760"/>
    </source>
</evidence>
<accession>A0ABU3JUN8</accession>
<evidence type="ECO:0000256" key="1">
    <source>
        <dbReference type="SAM" id="MobiDB-lite"/>
    </source>
</evidence>
<feature type="region of interest" description="Disordered" evidence="1">
    <location>
        <begin position="41"/>
        <end position="68"/>
    </location>
</feature>
<organism evidence="3 4">
    <name type="scientific">Streptomyces lusitanus</name>
    <dbReference type="NCBI Taxonomy" id="68232"/>
    <lineage>
        <taxon>Bacteria</taxon>
        <taxon>Bacillati</taxon>
        <taxon>Actinomycetota</taxon>
        <taxon>Actinomycetes</taxon>
        <taxon>Kitasatosporales</taxon>
        <taxon>Streptomycetaceae</taxon>
        <taxon>Streptomyces</taxon>
    </lineage>
</organism>
<keyword evidence="2" id="KW-0732">Signal</keyword>
<evidence type="ECO:0000313" key="3">
    <source>
        <dbReference type="EMBL" id="MDT6985629.1"/>
    </source>
</evidence>
<name>A0ABU3JUN8_9ACTN</name>
<keyword evidence="4" id="KW-1185">Reference proteome</keyword>
<evidence type="ECO:0000256" key="2">
    <source>
        <dbReference type="SAM" id="SignalP"/>
    </source>
</evidence>
<proteinExistence type="predicted"/>
<dbReference type="Proteomes" id="UP001249760">
    <property type="component" value="Unassembled WGS sequence"/>
</dbReference>
<sequence>MGRGGTSRSTGAFRAPLLAVQAATLAVLAAALTLTGCTTHNSRTPSDAAAASSASPASPDSPSPQVTSDADLCVSIVVHWSREVLDGRGYGDYQSMGMSGGQYDILREVVDAGRAALRSGTTTPHSVDVLMERQARERCAARYRDGRPTEGPWR</sequence>
<evidence type="ECO:0008006" key="5">
    <source>
        <dbReference type="Google" id="ProtNLM"/>
    </source>
</evidence>
<gene>
    <name evidence="3" type="ORF">QNO04_19400</name>
</gene>
<feature type="chain" id="PRO_5046039816" description="Lipoprotein" evidence="2">
    <location>
        <begin position="30"/>
        <end position="154"/>
    </location>
</feature>
<dbReference type="EMBL" id="JASKMA010000013">
    <property type="protein sequence ID" value="MDT6985629.1"/>
    <property type="molecule type" value="Genomic_DNA"/>
</dbReference>